<evidence type="ECO:0000256" key="5">
    <source>
        <dbReference type="SAM" id="Phobius"/>
    </source>
</evidence>
<comment type="subcellular location">
    <subcellularLocation>
        <location evidence="1">Membrane</location>
        <topology evidence="1">Single-pass membrane protein</topology>
    </subcellularLocation>
</comment>
<dbReference type="AlphaFoldDB" id="A0A410JVW5"/>
<dbReference type="Gene3D" id="2.40.50.100">
    <property type="match status" value="1"/>
</dbReference>
<reference evidence="9 10" key="1">
    <citation type="submission" date="2019-01" db="EMBL/GenBank/DDBJ databases">
        <title>Geovibrio thiophilus DSM 11263, complete genome.</title>
        <authorList>
            <person name="Spring S."/>
            <person name="Bunk B."/>
            <person name="Sproer C."/>
        </authorList>
    </citation>
    <scope>NUCLEOTIDE SEQUENCE [LARGE SCALE GENOMIC DNA]</scope>
    <source>
        <strain evidence="9 10">DSM 11263</strain>
    </source>
</reference>
<protein>
    <submittedName>
        <fullName evidence="9">HlyD family secretion protein</fullName>
    </submittedName>
</protein>
<dbReference type="Pfam" id="PF25954">
    <property type="entry name" value="Beta-barrel_RND_2"/>
    <property type="match status" value="1"/>
</dbReference>
<dbReference type="InterPro" id="IPR050739">
    <property type="entry name" value="MFP"/>
</dbReference>
<dbReference type="SUPFAM" id="SSF111369">
    <property type="entry name" value="HlyD-like secretion proteins"/>
    <property type="match status" value="2"/>
</dbReference>
<keyword evidence="2 5" id="KW-0812">Transmembrane</keyword>
<dbReference type="RefSeq" id="WP_128465486.1">
    <property type="nucleotide sequence ID" value="NZ_CP035108.1"/>
</dbReference>
<sequence>MNDADKITEQREKNLNSRIKLRKAGFYGAVIIITAAAVFYGMPKFLYAMHHESTDNAYIKGTIIPVSAEVKGRIKAVHVSDNMRVKKGDVLFEIDQDDYLLVLSRVKQDYEAALAEEIKADSAVTQAEKNIRQAQAALGKAQTEASFTGREAERYGKLEKESLISKNAYDSMVSGAQEAFSTVKVAEASLEMAHAAYSTAEADRTVKKYKTASVAEMVKEAELNLEKTRVKAPADGYIGQNNAKTGRYVQPGQAVLAVVDGDDVWIEANYKETQMKRIIKGQEVEIKVDAFPGTVFKGHVDSFQPGTGAAFSLLPPENASGNFVKVVQRVPIKITLDEQPGLDRLVVGLSVVPSVNIK</sequence>
<dbReference type="PANTHER" id="PTHR30386">
    <property type="entry name" value="MEMBRANE FUSION SUBUNIT OF EMRAB-TOLC MULTIDRUG EFFLUX PUMP"/>
    <property type="match status" value="1"/>
</dbReference>
<dbReference type="Gene3D" id="1.10.287.470">
    <property type="entry name" value="Helix hairpin bin"/>
    <property type="match status" value="1"/>
</dbReference>
<dbReference type="KEGG" id="gtl:EP073_01940"/>
<evidence type="ECO:0000256" key="4">
    <source>
        <dbReference type="ARBA" id="ARBA00023136"/>
    </source>
</evidence>
<keyword evidence="4 5" id="KW-0472">Membrane</keyword>
<dbReference type="InterPro" id="IPR058792">
    <property type="entry name" value="Beta-barrel_RND_2"/>
</dbReference>
<keyword evidence="10" id="KW-1185">Reference proteome</keyword>
<dbReference type="OrthoDB" id="9811754at2"/>
<feature type="domain" description="Multidrug resistance protein MdtA-like alpha-helical hairpin" evidence="6">
    <location>
        <begin position="132"/>
        <end position="194"/>
    </location>
</feature>
<evidence type="ECO:0000256" key="3">
    <source>
        <dbReference type="ARBA" id="ARBA00022989"/>
    </source>
</evidence>
<evidence type="ECO:0000259" key="6">
    <source>
        <dbReference type="Pfam" id="PF25876"/>
    </source>
</evidence>
<dbReference type="Pfam" id="PF25917">
    <property type="entry name" value="BSH_RND"/>
    <property type="match status" value="1"/>
</dbReference>
<name>A0A410JVW5_9BACT</name>
<evidence type="ECO:0000256" key="1">
    <source>
        <dbReference type="ARBA" id="ARBA00004167"/>
    </source>
</evidence>
<evidence type="ECO:0000259" key="7">
    <source>
        <dbReference type="Pfam" id="PF25917"/>
    </source>
</evidence>
<dbReference type="GO" id="GO:0055085">
    <property type="term" value="P:transmembrane transport"/>
    <property type="evidence" value="ECO:0007669"/>
    <property type="project" value="InterPro"/>
</dbReference>
<dbReference type="Pfam" id="PF25876">
    <property type="entry name" value="HH_MFP_RND"/>
    <property type="match status" value="1"/>
</dbReference>
<feature type="domain" description="CusB-like beta-barrel" evidence="8">
    <location>
        <begin position="264"/>
        <end position="307"/>
    </location>
</feature>
<keyword evidence="3 5" id="KW-1133">Transmembrane helix</keyword>
<dbReference type="InterPro" id="IPR058624">
    <property type="entry name" value="MdtA-like_HH"/>
</dbReference>
<gene>
    <name evidence="9" type="ORF">EP073_01940</name>
</gene>
<accession>A0A410JVW5</accession>
<dbReference type="GO" id="GO:0016020">
    <property type="term" value="C:membrane"/>
    <property type="evidence" value="ECO:0007669"/>
    <property type="project" value="UniProtKB-SubCell"/>
</dbReference>
<evidence type="ECO:0000313" key="9">
    <source>
        <dbReference type="EMBL" id="QAR32199.1"/>
    </source>
</evidence>
<evidence type="ECO:0000313" key="10">
    <source>
        <dbReference type="Proteomes" id="UP000287502"/>
    </source>
</evidence>
<dbReference type="InterPro" id="IPR058625">
    <property type="entry name" value="MdtA-like_BSH"/>
</dbReference>
<dbReference type="EMBL" id="CP035108">
    <property type="protein sequence ID" value="QAR32199.1"/>
    <property type="molecule type" value="Genomic_DNA"/>
</dbReference>
<dbReference type="Gene3D" id="2.40.30.170">
    <property type="match status" value="1"/>
</dbReference>
<dbReference type="PANTHER" id="PTHR30386:SF26">
    <property type="entry name" value="TRANSPORT PROTEIN COMB"/>
    <property type="match status" value="1"/>
</dbReference>
<proteinExistence type="predicted"/>
<organism evidence="9 10">
    <name type="scientific">Geovibrio thiophilus</name>
    <dbReference type="NCBI Taxonomy" id="139438"/>
    <lineage>
        <taxon>Bacteria</taxon>
        <taxon>Pseudomonadati</taxon>
        <taxon>Deferribacterota</taxon>
        <taxon>Deferribacteres</taxon>
        <taxon>Deferribacterales</taxon>
        <taxon>Geovibrionaceae</taxon>
        <taxon>Geovibrio</taxon>
    </lineage>
</organism>
<feature type="transmembrane region" description="Helical" evidence="5">
    <location>
        <begin position="24"/>
        <end position="42"/>
    </location>
</feature>
<evidence type="ECO:0000259" key="8">
    <source>
        <dbReference type="Pfam" id="PF25954"/>
    </source>
</evidence>
<evidence type="ECO:0000256" key="2">
    <source>
        <dbReference type="ARBA" id="ARBA00022692"/>
    </source>
</evidence>
<dbReference type="Proteomes" id="UP000287502">
    <property type="component" value="Chromosome"/>
</dbReference>
<feature type="domain" description="Multidrug resistance protein MdtA-like barrel-sandwich hybrid" evidence="7">
    <location>
        <begin position="65"/>
        <end position="259"/>
    </location>
</feature>